<organism evidence="7 8">
    <name type="scientific">Forsythia ovata</name>
    <dbReference type="NCBI Taxonomy" id="205694"/>
    <lineage>
        <taxon>Eukaryota</taxon>
        <taxon>Viridiplantae</taxon>
        <taxon>Streptophyta</taxon>
        <taxon>Embryophyta</taxon>
        <taxon>Tracheophyta</taxon>
        <taxon>Spermatophyta</taxon>
        <taxon>Magnoliopsida</taxon>
        <taxon>eudicotyledons</taxon>
        <taxon>Gunneridae</taxon>
        <taxon>Pentapetalae</taxon>
        <taxon>asterids</taxon>
        <taxon>lamiids</taxon>
        <taxon>Lamiales</taxon>
        <taxon>Oleaceae</taxon>
        <taxon>Forsythieae</taxon>
        <taxon>Forsythia</taxon>
    </lineage>
</organism>
<dbReference type="InterPro" id="IPR006565">
    <property type="entry name" value="BTP"/>
</dbReference>
<reference evidence="8" key="1">
    <citation type="submission" date="2024-07" db="EMBL/GenBank/DDBJ databases">
        <title>Two chromosome-level genome assemblies of Korean endemic species Abeliophyllum distichum and Forsythia ovata (Oleaceae).</title>
        <authorList>
            <person name="Jang H."/>
        </authorList>
    </citation>
    <scope>NUCLEOTIDE SEQUENCE [LARGE SCALE GENOMIC DNA]</scope>
</reference>
<feature type="compositionally biased region" description="Basic residues" evidence="5">
    <location>
        <begin position="278"/>
        <end position="287"/>
    </location>
</feature>
<evidence type="ECO:0000256" key="2">
    <source>
        <dbReference type="ARBA" id="ARBA00023015"/>
    </source>
</evidence>
<evidence type="ECO:0000313" key="7">
    <source>
        <dbReference type="EMBL" id="KAL2474118.1"/>
    </source>
</evidence>
<keyword evidence="3" id="KW-0804">Transcription</keyword>
<dbReference type="PANTHER" id="PTHR46338">
    <property type="entry name" value="TRANSCRIPTION INITIATION FACTOR TFIID SUBUNIT 8"/>
    <property type="match status" value="1"/>
</dbReference>
<proteinExistence type="predicted"/>
<comment type="caution">
    <text evidence="7">The sequence shown here is derived from an EMBL/GenBank/DDBJ whole genome shotgun (WGS) entry which is preliminary data.</text>
</comment>
<keyword evidence="4" id="KW-0539">Nucleus</keyword>
<dbReference type="SMART" id="SM00576">
    <property type="entry name" value="BTP"/>
    <property type="match status" value="1"/>
</dbReference>
<feature type="domain" description="Bromodomain associated" evidence="6">
    <location>
        <begin position="17"/>
        <end position="93"/>
    </location>
</feature>
<evidence type="ECO:0000256" key="5">
    <source>
        <dbReference type="SAM" id="MobiDB-lite"/>
    </source>
</evidence>
<dbReference type="Gene3D" id="1.10.20.10">
    <property type="entry name" value="Histone, subunit A"/>
    <property type="match status" value="1"/>
</dbReference>
<evidence type="ECO:0000256" key="1">
    <source>
        <dbReference type="ARBA" id="ARBA00004123"/>
    </source>
</evidence>
<evidence type="ECO:0000259" key="6">
    <source>
        <dbReference type="SMART" id="SM00576"/>
    </source>
</evidence>
<dbReference type="Proteomes" id="UP001604277">
    <property type="component" value="Unassembled WGS sequence"/>
</dbReference>
<name>A0ABD1QD68_9LAMI</name>
<accession>A0ABD1QD68</accession>
<dbReference type="GO" id="GO:0005634">
    <property type="term" value="C:nucleus"/>
    <property type="evidence" value="ECO:0007669"/>
    <property type="project" value="UniProtKB-SubCell"/>
</dbReference>
<dbReference type="Pfam" id="PF07524">
    <property type="entry name" value="Bromo_TP"/>
    <property type="match status" value="1"/>
</dbReference>
<dbReference type="AlphaFoldDB" id="A0ABD1QD68"/>
<gene>
    <name evidence="7" type="ORF">Fot_49854</name>
</gene>
<dbReference type="InterPro" id="IPR009072">
    <property type="entry name" value="Histone-fold"/>
</dbReference>
<protein>
    <submittedName>
        <fullName evidence="7">Bromodomain transcription factor</fullName>
    </submittedName>
</protein>
<keyword evidence="2" id="KW-0805">Transcription regulation</keyword>
<dbReference type="InterPro" id="IPR037818">
    <property type="entry name" value="TAF8"/>
</dbReference>
<keyword evidence="8" id="KW-1185">Reference proteome</keyword>
<evidence type="ECO:0000256" key="3">
    <source>
        <dbReference type="ARBA" id="ARBA00023163"/>
    </source>
</evidence>
<dbReference type="PANTHER" id="PTHR46338:SF13">
    <property type="entry name" value="TRANSCRIPTION INITIATION FACTOR TFIID SUBUNIT 8-LIKE"/>
    <property type="match status" value="1"/>
</dbReference>
<sequence length="287" mass="32229">MKSQYNKPINIGPLPEPEFSLTLSKVASAQICQSMGFKAAQNSALEVLTDIATRYLKAIAMLAVDSANSFGRTESNLLDIIVALEDLGSVRGFRGGSDTKVRTLYESQVIRDLMVFVKYNDEIPFAQPLPRKMISRSIKGNFTKYRGDVDNNNWYWSEEKIMHVPRWLPFMPVMGGEEKVEERKGKSNRKWGCLDGGFEGEGEKSLCRGKLVEREGSKEIELLGYREKVRFKLGVDVSVGIVGNLRGRECRGGGIGKRVLCNDWNGSGDSKDDENKRMKTAMNKRSR</sequence>
<evidence type="ECO:0000313" key="8">
    <source>
        <dbReference type="Proteomes" id="UP001604277"/>
    </source>
</evidence>
<dbReference type="EMBL" id="JBFOLJ010000015">
    <property type="protein sequence ID" value="KAL2474118.1"/>
    <property type="molecule type" value="Genomic_DNA"/>
</dbReference>
<feature type="region of interest" description="Disordered" evidence="5">
    <location>
        <begin position="265"/>
        <end position="287"/>
    </location>
</feature>
<evidence type="ECO:0000256" key="4">
    <source>
        <dbReference type="ARBA" id="ARBA00023242"/>
    </source>
</evidence>
<comment type="subcellular location">
    <subcellularLocation>
        <location evidence="1">Nucleus</location>
    </subcellularLocation>
</comment>